<organism evidence="1 2">
    <name type="scientific">Calidifontibacillus erzurumensis</name>
    <dbReference type="NCBI Taxonomy" id="2741433"/>
    <lineage>
        <taxon>Bacteria</taxon>
        <taxon>Bacillati</taxon>
        <taxon>Bacillota</taxon>
        <taxon>Bacilli</taxon>
        <taxon>Bacillales</taxon>
        <taxon>Bacillaceae</taxon>
        <taxon>Calidifontibacillus/Schinkia group</taxon>
        <taxon>Calidifontibacillus</taxon>
    </lineage>
</organism>
<keyword evidence="2" id="KW-1185">Reference proteome</keyword>
<gene>
    <name evidence="1" type="ORF">HR057_03985</name>
</gene>
<evidence type="ECO:0008006" key="3">
    <source>
        <dbReference type="Google" id="ProtNLM"/>
    </source>
</evidence>
<evidence type="ECO:0000313" key="1">
    <source>
        <dbReference type="EMBL" id="NSL50925.1"/>
    </source>
</evidence>
<proteinExistence type="predicted"/>
<reference evidence="1" key="1">
    <citation type="submission" date="2020-06" db="EMBL/GenBank/DDBJ databases">
        <title>A novel thermopfilic bacterium from Erzurum, Turkey.</title>
        <authorList>
            <person name="Adiguzel A."/>
            <person name="Ay H."/>
            <person name="Baltaci M.O."/>
        </authorList>
    </citation>
    <scope>NUCLEOTIDE SEQUENCE</scope>
    <source>
        <strain evidence="1">P2</strain>
    </source>
</reference>
<comment type="caution">
    <text evidence="1">The sequence shown here is derived from an EMBL/GenBank/DDBJ whole genome shotgun (WGS) entry which is preliminary data.</text>
</comment>
<dbReference type="RefSeq" id="WP_173730129.1">
    <property type="nucleotide sequence ID" value="NZ_JABTTE010000003.1"/>
</dbReference>
<evidence type="ECO:0000313" key="2">
    <source>
        <dbReference type="Proteomes" id="UP000625804"/>
    </source>
</evidence>
<name>A0A8J8GBL2_9BACI</name>
<protein>
    <recommendedName>
        <fullName evidence="3">Double zinc ribbon protein</fullName>
    </recommendedName>
</protein>
<dbReference type="EMBL" id="JABTTE010000003">
    <property type="protein sequence ID" value="NSL50925.1"/>
    <property type="molecule type" value="Genomic_DNA"/>
</dbReference>
<accession>A0A8J8GBL2</accession>
<sequence>MSDKKEEKICKRCLFKADEKDQYCIRCGAPLINRCTDFKTGGKHYCGFVNRPDARYCAKCGHETVFKQYGLV</sequence>
<dbReference type="Proteomes" id="UP000625804">
    <property type="component" value="Unassembled WGS sequence"/>
</dbReference>
<dbReference type="AlphaFoldDB" id="A0A8J8GBL2"/>